<keyword evidence="10 17" id="KW-0408">Iron</keyword>
<dbReference type="OrthoDB" id="10262323at2759"/>
<dbReference type="Proteomes" id="UP000091918">
    <property type="component" value="Unassembled WGS sequence"/>
</dbReference>
<dbReference type="PROSITE" id="PS00450">
    <property type="entry name" value="ACONITASE_1"/>
    <property type="match status" value="1"/>
</dbReference>
<dbReference type="UniPathway" id="UPA00033">
    <property type="reaction ID" value="UER01027"/>
</dbReference>
<keyword evidence="11 17" id="KW-0411">Iron-sulfur</keyword>
<dbReference type="InterPro" id="IPR039386">
    <property type="entry name" value="Homoaconitase_swivel"/>
</dbReference>
<sequence length="771" mass="83865">MSHRAITAAPCTRWLGQASSFILSQRPWPLKTPVYRHLYRHSFKTTTPDRATFLPPQGTELDFPFSDALTKTKTPQTLTEKIVQQHAVGLPEGKVVRSGDYVQIEPYRCMSHDNTWPIAKKFMSIGATRIKDPKQLVFALDHDVQNKSESNLKKYEQIEAFAKMHGVTFFPAGYGIGHQVMVEELFVWPGTLCVASDSHSNMYGGLSSLGTAIVRTDAAAIWATGKSWFRVPPVAQVTFAGTLPPGVTGKDVIVALCGLFKDDVLNHAVEFTGSEETMASISVDNRLTISNMSTEWSALSAMFPMDQTLERWLRYKATEAAMFKDRTTRERITHEKIDALYADPIQADPGAHYAKRLYLNLSTLSPYISGPNSVKISTPLSELAPKKIKINKAYIVSCTNSRASDMAAAAKVFQDAAKDNGGKIPKIADGVTMYIAAASAREQETCENEGSWQTLLEAGSVPLPASCGPCIGLGTGLLEDGEVGISASNRNFKGRLGSRNAEAYLASPEVVAASALNGVISGTGVHKRPELYSGVDFGYGTGSSVSTESELGSIVEQLDSLISRVEASVSDSASKAATRILAGFPERISGEIIFCDADNLDTDNIYPGKYTYQDDITKEGMATVCMSNYDPDFGSVAKPNDILVSGFNFGCGSSREQAATAILAKQIPLVVAGSFGSIFSRNSINNALLGLEVPRLIERLRATFGSEKLLTRRTGWTLTWDVTRSVVQVQEGEHGDRWEEKVGEFAENLQDIVVKGGLTDWIKHEITKAET</sequence>
<keyword evidence="9 17" id="KW-0809">Transit peptide</keyword>
<dbReference type="InterPro" id="IPR001030">
    <property type="entry name" value="Acoase/IPM_deHydtase_lsu_aba"/>
</dbReference>
<comment type="pathway">
    <text evidence="3 17">Amino-acid biosynthesis; L-lysine biosynthesis via AAA pathway; L-alpha-aminoadipate from 2-oxoglutarate: step 3/5.</text>
</comment>
<dbReference type="AlphaFoldDB" id="A0A1B7NX13"/>
<comment type="caution">
    <text evidence="20">The sequence shown here is derived from an EMBL/GenBank/DDBJ whole genome shotgun (WGS) entry which is preliminary data.</text>
</comment>
<gene>
    <name evidence="20" type="ORF">ACJ72_04351</name>
</gene>
<dbReference type="InterPro" id="IPR015928">
    <property type="entry name" value="Aconitase/3IPM_dehydase_swvl"/>
</dbReference>
<dbReference type="Pfam" id="PF00330">
    <property type="entry name" value="Aconitase"/>
    <property type="match status" value="1"/>
</dbReference>
<evidence type="ECO:0000256" key="7">
    <source>
        <dbReference type="ARBA" id="ARBA00022605"/>
    </source>
</evidence>
<dbReference type="CDD" id="cd01674">
    <property type="entry name" value="Homoaconitase_Swivel"/>
    <property type="match status" value="1"/>
</dbReference>
<feature type="domain" description="Aconitase/3-isopropylmalate dehydratase large subunit alpha/beta/alpha" evidence="18">
    <location>
        <begin position="80"/>
        <end position="518"/>
    </location>
</feature>
<evidence type="ECO:0000256" key="16">
    <source>
        <dbReference type="ARBA" id="ARBA00032706"/>
    </source>
</evidence>
<feature type="domain" description="Aconitase A/isopropylmalate dehydratase small subunit swivel" evidence="19">
    <location>
        <begin position="570"/>
        <end position="695"/>
    </location>
</feature>
<comment type="subcellular location">
    <subcellularLocation>
        <location evidence="2 17">Mitochondrion</location>
    </subcellularLocation>
</comment>
<evidence type="ECO:0000256" key="11">
    <source>
        <dbReference type="ARBA" id="ARBA00023014"/>
    </source>
</evidence>
<evidence type="ECO:0000256" key="17">
    <source>
        <dbReference type="RuleBase" id="RU362038"/>
    </source>
</evidence>
<dbReference type="Gene3D" id="3.40.1060.10">
    <property type="entry name" value="Aconitase, Domain 2"/>
    <property type="match status" value="1"/>
</dbReference>
<evidence type="ECO:0000259" key="18">
    <source>
        <dbReference type="Pfam" id="PF00330"/>
    </source>
</evidence>
<evidence type="ECO:0000256" key="9">
    <source>
        <dbReference type="ARBA" id="ARBA00022946"/>
    </source>
</evidence>
<dbReference type="FunFam" id="3.30.499.10:FF:000013">
    <property type="entry name" value="Homoaconitase, mitochondrial"/>
    <property type="match status" value="1"/>
</dbReference>
<dbReference type="NCBIfam" id="TIGR00139">
    <property type="entry name" value="h_aconitase"/>
    <property type="match status" value="1"/>
</dbReference>
<evidence type="ECO:0000256" key="6">
    <source>
        <dbReference type="ARBA" id="ARBA00021560"/>
    </source>
</evidence>
<dbReference type="GO" id="GO:0004409">
    <property type="term" value="F:homoaconitate hydratase activity"/>
    <property type="evidence" value="ECO:0007669"/>
    <property type="project" value="UniProtKB-UniRule"/>
</dbReference>
<evidence type="ECO:0000259" key="19">
    <source>
        <dbReference type="Pfam" id="PF00694"/>
    </source>
</evidence>
<dbReference type="GO" id="GO:0005739">
    <property type="term" value="C:mitochondrion"/>
    <property type="evidence" value="ECO:0007669"/>
    <property type="project" value="UniProtKB-SubCell"/>
</dbReference>
<dbReference type="InterPro" id="IPR004418">
    <property type="entry name" value="Homoaconitase_mito"/>
</dbReference>
<proteinExistence type="inferred from homology"/>
<dbReference type="STRING" id="1658172.A0A1B7NX13"/>
<dbReference type="Gene3D" id="3.20.19.10">
    <property type="entry name" value="Aconitase, domain 4"/>
    <property type="match status" value="1"/>
</dbReference>
<keyword evidence="14 17" id="KW-0456">Lyase</keyword>
<dbReference type="PROSITE" id="PS01244">
    <property type="entry name" value="ACONITASE_2"/>
    <property type="match status" value="1"/>
</dbReference>
<dbReference type="Pfam" id="PF00694">
    <property type="entry name" value="Aconitase_C"/>
    <property type="match status" value="1"/>
</dbReference>
<evidence type="ECO:0000256" key="14">
    <source>
        <dbReference type="ARBA" id="ARBA00023239"/>
    </source>
</evidence>
<dbReference type="PRINTS" id="PR00415">
    <property type="entry name" value="ACONITASE"/>
</dbReference>
<dbReference type="InterPro" id="IPR018136">
    <property type="entry name" value="Aconitase_4Fe-4S_BS"/>
</dbReference>
<evidence type="ECO:0000256" key="13">
    <source>
        <dbReference type="ARBA" id="ARBA00023154"/>
    </source>
</evidence>
<evidence type="ECO:0000256" key="15">
    <source>
        <dbReference type="ARBA" id="ARBA00029338"/>
    </source>
</evidence>
<evidence type="ECO:0000256" key="5">
    <source>
        <dbReference type="ARBA" id="ARBA00012022"/>
    </source>
</evidence>
<keyword evidence="12 17" id="KW-0496">Mitochondrion</keyword>
<dbReference type="EC" id="4.2.1.36" evidence="5 17"/>
<evidence type="ECO:0000256" key="8">
    <source>
        <dbReference type="ARBA" id="ARBA00022723"/>
    </source>
</evidence>
<comment type="cofactor">
    <cofactor evidence="17">
        <name>[4Fe-4S] cluster</name>
        <dbReference type="ChEBI" id="CHEBI:49883"/>
    </cofactor>
    <text evidence="17">Binds 1 [4Fe-4S] cluster per subunit.</text>
</comment>
<evidence type="ECO:0000256" key="2">
    <source>
        <dbReference type="ARBA" id="ARBA00004173"/>
    </source>
</evidence>
<evidence type="ECO:0000313" key="20">
    <source>
        <dbReference type="EMBL" id="OAX81306.1"/>
    </source>
</evidence>
<dbReference type="SUPFAM" id="SSF52016">
    <property type="entry name" value="LeuD/IlvD-like"/>
    <property type="match status" value="1"/>
</dbReference>
<dbReference type="InterPro" id="IPR015932">
    <property type="entry name" value="Aconitase_dom2"/>
</dbReference>
<dbReference type="EMBL" id="LGUA01000501">
    <property type="protein sequence ID" value="OAX81306.1"/>
    <property type="molecule type" value="Genomic_DNA"/>
</dbReference>
<organism evidence="20 21">
    <name type="scientific">Emergomyces africanus</name>
    <dbReference type="NCBI Taxonomy" id="1955775"/>
    <lineage>
        <taxon>Eukaryota</taxon>
        <taxon>Fungi</taxon>
        <taxon>Dikarya</taxon>
        <taxon>Ascomycota</taxon>
        <taxon>Pezizomycotina</taxon>
        <taxon>Eurotiomycetes</taxon>
        <taxon>Eurotiomycetidae</taxon>
        <taxon>Onygenales</taxon>
        <taxon>Ajellomycetaceae</taxon>
        <taxon>Emergomyces</taxon>
    </lineage>
</organism>
<keyword evidence="13 17" id="KW-0457">Lysine biosynthesis</keyword>
<dbReference type="PANTHER" id="PTHR43822:SF2">
    <property type="entry name" value="HOMOACONITASE, MITOCHONDRIAL"/>
    <property type="match status" value="1"/>
</dbReference>
<dbReference type="GO" id="GO:0019878">
    <property type="term" value="P:lysine biosynthetic process via aminoadipic acid"/>
    <property type="evidence" value="ECO:0007669"/>
    <property type="project" value="UniProtKB-UniRule"/>
</dbReference>
<dbReference type="GO" id="GO:0046872">
    <property type="term" value="F:metal ion binding"/>
    <property type="evidence" value="ECO:0007669"/>
    <property type="project" value="UniProtKB-UniRule"/>
</dbReference>
<dbReference type="InterPro" id="IPR015931">
    <property type="entry name" value="Acnase/IPM_dHydase_lsu_aba_1/3"/>
</dbReference>
<reference evidence="20 21" key="1">
    <citation type="submission" date="2015-07" db="EMBL/GenBank/DDBJ databases">
        <title>Emmonsia species relationships and genome sequence.</title>
        <authorList>
            <person name="Cuomo C.A."/>
            <person name="Schwartz I.S."/>
            <person name="Kenyon C."/>
            <person name="de Hoog G.S."/>
            <person name="Govender N.P."/>
            <person name="Botha A."/>
            <person name="Moreno L."/>
            <person name="de Vries M."/>
            <person name="Munoz J.F."/>
            <person name="Stielow J.B."/>
        </authorList>
    </citation>
    <scope>NUCLEOTIDE SEQUENCE [LARGE SCALE GENOMIC DNA]</scope>
    <source>
        <strain evidence="20 21">CBS 136260</strain>
    </source>
</reference>
<keyword evidence="21" id="KW-1185">Reference proteome</keyword>
<evidence type="ECO:0000256" key="4">
    <source>
        <dbReference type="ARBA" id="ARBA00007185"/>
    </source>
</evidence>
<evidence type="ECO:0000256" key="1">
    <source>
        <dbReference type="ARBA" id="ARBA00003422"/>
    </source>
</evidence>
<evidence type="ECO:0000256" key="3">
    <source>
        <dbReference type="ARBA" id="ARBA00005106"/>
    </source>
</evidence>
<name>A0A1B7NX13_9EURO</name>
<keyword evidence="8 17" id="KW-0479">Metal-binding</keyword>
<dbReference type="GO" id="GO:0051539">
    <property type="term" value="F:4 iron, 4 sulfur cluster binding"/>
    <property type="evidence" value="ECO:0007669"/>
    <property type="project" value="UniProtKB-UniRule"/>
</dbReference>
<dbReference type="SUPFAM" id="SSF53732">
    <property type="entry name" value="Aconitase iron-sulfur domain"/>
    <property type="match status" value="1"/>
</dbReference>
<keyword evidence="7 17" id="KW-0028">Amino-acid biosynthesis</keyword>
<dbReference type="PANTHER" id="PTHR43822">
    <property type="entry name" value="HOMOACONITASE, MITOCHONDRIAL-RELATED"/>
    <property type="match status" value="1"/>
</dbReference>
<dbReference type="InterPro" id="IPR000573">
    <property type="entry name" value="AconitaseA/IPMdHydase_ssu_swvl"/>
</dbReference>
<protein>
    <recommendedName>
        <fullName evidence="6 17">Homoaconitase, mitochondrial</fullName>
        <ecNumber evidence="5 17">4.2.1.36</ecNumber>
    </recommendedName>
    <alternativeName>
        <fullName evidence="16 17">Homoaconitate hydratase</fullName>
    </alternativeName>
</protein>
<dbReference type="InterPro" id="IPR050067">
    <property type="entry name" value="IPM_dehydratase_rel_enz"/>
</dbReference>
<evidence type="ECO:0000313" key="21">
    <source>
        <dbReference type="Proteomes" id="UP000091918"/>
    </source>
</evidence>
<dbReference type="InterPro" id="IPR036008">
    <property type="entry name" value="Aconitase_4Fe-4S_dom"/>
</dbReference>
<comment type="similarity">
    <text evidence="4 17">Belongs to the aconitase/IPM isomerase family.</text>
</comment>
<comment type="function">
    <text evidence="1 17">Catalyzes the reversible hydration of cis-homoaconitate to (2R,3S)-homoisocitrate, a step in the alpha-aminoadipate pathway for lysine biosynthesis.</text>
</comment>
<dbReference type="Gene3D" id="3.30.499.10">
    <property type="entry name" value="Aconitase, domain 3"/>
    <property type="match status" value="2"/>
</dbReference>
<evidence type="ECO:0000256" key="10">
    <source>
        <dbReference type="ARBA" id="ARBA00023004"/>
    </source>
</evidence>
<evidence type="ECO:0000256" key="12">
    <source>
        <dbReference type="ARBA" id="ARBA00023128"/>
    </source>
</evidence>
<comment type="catalytic activity">
    <reaction evidence="15 17">
        <text>(2R,3S)-homoisocitrate = cis-homoaconitate + H2O</text>
        <dbReference type="Rhea" id="RHEA:15485"/>
        <dbReference type="ChEBI" id="CHEBI:15377"/>
        <dbReference type="ChEBI" id="CHEBI:15404"/>
        <dbReference type="ChEBI" id="CHEBI:58174"/>
        <dbReference type="EC" id="4.2.1.36"/>
    </reaction>
</comment>
<accession>A0A1B7NX13</accession>